<dbReference type="EMBL" id="CZQE01000302">
    <property type="protein sequence ID" value="CUS45787.1"/>
    <property type="molecule type" value="Genomic_DNA"/>
</dbReference>
<proteinExistence type="predicted"/>
<organism evidence="1">
    <name type="scientific">hydrothermal vent metagenome</name>
    <dbReference type="NCBI Taxonomy" id="652676"/>
    <lineage>
        <taxon>unclassified sequences</taxon>
        <taxon>metagenomes</taxon>
        <taxon>ecological metagenomes</taxon>
    </lineage>
</organism>
<name>A0A160TNC8_9ZZZZ</name>
<accession>A0A160TNC8</accession>
<sequence>MKARRIAIGLGVLLLALLAAALLYARSLTPQLQLGTGYAARVACACRYIGNRDLKSCRADFEPGMEAIRLKDDPATKTVTAYVPLIASRSATYDPVLGCQPEPFKGKALKLR</sequence>
<evidence type="ECO:0000313" key="1">
    <source>
        <dbReference type="EMBL" id="CUS45787.1"/>
    </source>
</evidence>
<gene>
    <name evidence="1" type="ORF">MGWOODY_Smn889</name>
</gene>
<protein>
    <submittedName>
        <fullName evidence="1">Uncharacterized protein</fullName>
    </submittedName>
</protein>
<dbReference type="AlphaFoldDB" id="A0A160TNC8"/>
<reference evidence="1" key="1">
    <citation type="submission" date="2015-10" db="EMBL/GenBank/DDBJ databases">
        <authorList>
            <person name="Gilbert D.G."/>
        </authorList>
    </citation>
    <scope>NUCLEOTIDE SEQUENCE</scope>
</reference>